<gene>
    <name evidence="3" type="ORF">C0081_20300</name>
</gene>
<dbReference type="RefSeq" id="WP_101535563.1">
    <property type="nucleotide sequence ID" value="NZ_PKUQ01000052.1"/>
</dbReference>
<feature type="transmembrane region" description="Helical" evidence="2">
    <location>
        <begin position="92"/>
        <end position="110"/>
    </location>
</feature>
<dbReference type="Proteomes" id="UP000234881">
    <property type="component" value="Unassembled WGS sequence"/>
</dbReference>
<proteinExistence type="predicted"/>
<keyword evidence="4" id="KW-1185">Reference proteome</keyword>
<feature type="compositionally biased region" description="Low complexity" evidence="1">
    <location>
        <begin position="1"/>
        <end position="18"/>
    </location>
</feature>
<sequence length="113" mass="11897">MCFSSQKSSSETKTQTTQIDKRTAAQDQGIAVSTDGNVIIDQVPEELLDFAGGVAQGAADLVNKSFNMVAENTSKVLALSPAAADADTRAKAVNPVAMIAVFAVLAYVFMRQK</sequence>
<evidence type="ECO:0000313" key="4">
    <source>
        <dbReference type="Proteomes" id="UP000234881"/>
    </source>
</evidence>
<comment type="caution">
    <text evidence="3">The sequence shown here is derived from an EMBL/GenBank/DDBJ whole genome shotgun (WGS) entry which is preliminary data.</text>
</comment>
<keyword evidence="2" id="KW-0472">Membrane</keyword>
<dbReference type="EMBL" id="PKUQ01000052">
    <property type="protein sequence ID" value="PLW75410.1"/>
    <property type="molecule type" value="Genomic_DNA"/>
</dbReference>
<feature type="region of interest" description="Disordered" evidence="1">
    <location>
        <begin position="1"/>
        <end position="26"/>
    </location>
</feature>
<name>A0A2N5XLV6_9HYPH</name>
<evidence type="ECO:0000313" key="3">
    <source>
        <dbReference type="EMBL" id="PLW75410.1"/>
    </source>
</evidence>
<accession>A0A2N5XLV6</accession>
<protein>
    <submittedName>
        <fullName evidence="3">Uncharacterized protein</fullName>
    </submittedName>
</protein>
<evidence type="ECO:0000256" key="2">
    <source>
        <dbReference type="SAM" id="Phobius"/>
    </source>
</evidence>
<dbReference type="AlphaFoldDB" id="A0A2N5XLV6"/>
<keyword evidence="2" id="KW-0812">Transmembrane</keyword>
<organism evidence="3 4">
    <name type="scientific">Cohaesibacter celericrescens</name>
    <dbReference type="NCBI Taxonomy" id="2067669"/>
    <lineage>
        <taxon>Bacteria</taxon>
        <taxon>Pseudomonadati</taxon>
        <taxon>Pseudomonadota</taxon>
        <taxon>Alphaproteobacteria</taxon>
        <taxon>Hyphomicrobiales</taxon>
        <taxon>Cohaesibacteraceae</taxon>
    </lineage>
</organism>
<reference evidence="3 4" key="1">
    <citation type="submission" date="2018-01" db="EMBL/GenBank/DDBJ databases">
        <title>The draft genome sequence of Cohaesibacter sp. H1304.</title>
        <authorList>
            <person name="Wang N.-N."/>
            <person name="Du Z.-J."/>
        </authorList>
    </citation>
    <scope>NUCLEOTIDE SEQUENCE [LARGE SCALE GENOMIC DNA]</scope>
    <source>
        <strain evidence="3 4">H1304</strain>
    </source>
</reference>
<evidence type="ECO:0000256" key="1">
    <source>
        <dbReference type="SAM" id="MobiDB-lite"/>
    </source>
</evidence>
<keyword evidence="2" id="KW-1133">Transmembrane helix</keyword>